<dbReference type="AlphaFoldDB" id="A0A1G9NW16"/>
<dbReference type="PANTHER" id="PTHR30002:SF4">
    <property type="entry name" value="EPOXYQUEUOSINE REDUCTASE"/>
    <property type="match status" value="1"/>
</dbReference>
<feature type="domain" description="4Fe-4S ferredoxin-type" evidence="9">
    <location>
        <begin position="176"/>
        <end position="206"/>
    </location>
</feature>
<sequence>MTTSMDNFELEKKARQHGFEAVGSVSIDVLKKIKSRGDTKKYIPENTETFFIFFQSYPLADPINFKDYSEEIRIAYFARIYDYHDILKRKLKEISQELTAETGRFHSWWGADDHSLPEKYLAKKAGLGFWGLNTLLINRDLGSFGFLGVIASPLKFEEVQEQKSSPVEKAHIEKTDSCCYKPARICEDCFKCLKACPVDALSKEKIKLDSDKCISSLTQRRGRFDWRRLAQFQNHFWGCDICQQVCPCNKILDYGRKNYGDYDAGNRGISADHWPRVGPMTVNEVLKLRRRDLPSCWSSYAFGWRGTRILVRNMLIVLANNLKPVYVKEIEEMTRDPSPIIRFYAFYCLYRWYWQENKDRAKNFIAEKIEEEKNSKNLQTLKNIWNSREEFVT</sequence>
<dbReference type="Gene3D" id="3.30.70.20">
    <property type="match status" value="1"/>
</dbReference>
<keyword evidence="8" id="KW-0411">Iron-sulfur</keyword>
<dbReference type="Pfam" id="PF08331">
    <property type="entry name" value="QueG_DUF1730"/>
    <property type="match status" value="1"/>
</dbReference>
<evidence type="ECO:0000259" key="9">
    <source>
        <dbReference type="PROSITE" id="PS51379"/>
    </source>
</evidence>
<evidence type="ECO:0000256" key="5">
    <source>
        <dbReference type="ARBA" id="ARBA00022785"/>
    </source>
</evidence>
<proteinExistence type="predicted"/>
<evidence type="ECO:0000256" key="8">
    <source>
        <dbReference type="ARBA" id="ARBA00023014"/>
    </source>
</evidence>
<protein>
    <submittedName>
        <fullName evidence="10">Epoxyqueuosine reductase</fullName>
    </submittedName>
</protein>
<evidence type="ECO:0000313" key="11">
    <source>
        <dbReference type="Proteomes" id="UP000199476"/>
    </source>
</evidence>
<evidence type="ECO:0000313" key="10">
    <source>
        <dbReference type="EMBL" id="SDL90580.1"/>
    </source>
</evidence>
<keyword evidence="7" id="KW-0408">Iron</keyword>
<dbReference type="PROSITE" id="PS51379">
    <property type="entry name" value="4FE4S_FER_2"/>
    <property type="match status" value="1"/>
</dbReference>
<dbReference type="InterPro" id="IPR004453">
    <property type="entry name" value="QueG"/>
</dbReference>
<dbReference type="InterPro" id="IPR013542">
    <property type="entry name" value="QueG_DUF1730"/>
</dbReference>
<dbReference type="GO" id="GO:0051539">
    <property type="term" value="F:4 iron, 4 sulfur cluster binding"/>
    <property type="evidence" value="ECO:0007669"/>
    <property type="project" value="UniProtKB-KW"/>
</dbReference>
<dbReference type="EMBL" id="FNGO01000011">
    <property type="protein sequence ID" value="SDL90580.1"/>
    <property type="molecule type" value="Genomic_DNA"/>
</dbReference>
<dbReference type="GO" id="GO:0008616">
    <property type="term" value="P:tRNA queuosine(34) biosynthetic process"/>
    <property type="evidence" value="ECO:0007669"/>
    <property type="project" value="UniProtKB-KW"/>
</dbReference>
<reference evidence="10 11" key="1">
    <citation type="submission" date="2016-10" db="EMBL/GenBank/DDBJ databases">
        <authorList>
            <person name="de Groot N.N."/>
        </authorList>
    </citation>
    <scope>NUCLEOTIDE SEQUENCE [LARGE SCALE GENOMIC DNA]</scope>
    <source>
        <strain evidence="10 11">SLAS-1</strain>
    </source>
</reference>
<dbReference type="SUPFAM" id="SSF54862">
    <property type="entry name" value="4Fe-4S ferredoxins"/>
    <property type="match status" value="1"/>
</dbReference>
<evidence type="ECO:0000256" key="1">
    <source>
        <dbReference type="ARBA" id="ARBA00022485"/>
    </source>
</evidence>
<keyword evidence="6" id="KW-0560">Oxidoreductase</keyword>
<dbReference type="Proteomes" id="UP000199476">
    <property type="component" value="Unassembled WGS sequence"/>
</dbReference>
<evidence type="ECO:0000256" key="7">
    <source>
        <dbReference type="ARBA" id="ARBA00023004"/>
    </source>
</evidence>
<keyword evidence="4" id="KW-0479">Metal-binding</keyword>
<evidence type="ECO:0000256" key="4">
    <source>
        <dbReference type="ARBA" id="ARBA00022723"/>
    </source>
</evidence>
<keyword evidence="3" id="KW-0819">tRNA processing</keyword>
<dbReference type="PROSITE" id="PS00198">
    <property type="entry name" value="4FE4S_FER_1"/>
    <property type="match status" value="1"/>
</dbReference>
<dbReference type="GO" id="GO:0052693">
    <property type="term" value="F:epoxyqueuosine reductase activity"/>
    <property type="evidence" value="ECO:0007669"/>
    <property type="project" value="TreeGrafter"/>
</dbReference>
<evidence type="ECO:0000256" key="3">
    <source>
        <dbReference type="ARBA" id="ARBA00022694"/>
    </source>
</evidence>
<name>A0A1G9NW16_9FIRM</name>
<keyword evidence="2" id="KW-0963">Cytoplasm</keyword>
<dbReference type="STRING" id="321763.SAMN04488692_11143"/>
<gene>
    <name evidence="10" type="ORF">SAMN04488692_11143</name>
</gene>
<dbReference type="InterPro" id="IPR017900">
    <property type="entry name" value="4Fe4S_Fe_S_CS"/>
</dbReference>
<dbReference type="Pfam" id="PF13484">
    <property type="entry name" value="Fer4_16"/>
    <property type="match status" value="1"/>
</dbReference>
<dbReference type="OrthoDB" id="9784571at2"/>
<dbReference type="PANTHER" id="PTHR30002">
    <property type="entry name" value="EPOXYQUEUOSINE REDUCTASE"/>
    <property type="match status" value="1"/>
</dbReference>
<organism evidence="10 11">
    <name type="scientific">Halarsenatibacter silvermanii</name>
    <dbReference type="NCBI Taxonomy" id="321763"/>
    <lineage>
        <taxon>Bacteria</taxon>
        <taxon>Bacillati</taxon>
        <taxon>Bacillota</taxon>
        <taxon>Clostridia</taxon>
        <taxon>Halanaerobiales</taxon>
        <taxon>Halarsenatibacteraceae</taxon>
        <taxon>Halarsenatibacter</taxon>
    </lineage>
</organism>
<dbReference type="GO" id="GO:0046872">
    <property type="term" value="F:metal ion binding"/>
    <property type="evidence" value="ECO:0007669"/>
    <property type="project" value="UniProtKB-KW"/>
</dbReference>
<keyword evidence="5" id="KW-0671">Queuosine biosynthesis</keyword>
<evidence type="ECO:0000256" key="6">
    <source>
        <dbReference type="ARBA" id="ARBA00023002"/>
    </source>
</evidence>
<evidence type="ECO:0000256" key="2">
    <source>
        <dbReference type="ARBA" id="ARBA00022490"/>
    </source>
</evidence>
<dbReference type="InterPro" id="IPR017896">
    <property type="entry name" value="4Fe4S_Fe-S-bd"/>
</dbReference>
<dbReference type="RefSeq" id="WP_089760237.1">
    <property type="nucleotide sequence ID" value="NZ_FNGO01000011.1"/>
</dbReference>
<accession>A0A1G9NW16</accession>
<keyword evidence="11" id="KW-1185">Reference proteome</keyword>
<keyword evidence="1" id="KW-0004">4Fe-4S</keyword>